<comment type="caution">
    <text evidence="2">The sequence shown here is derived from an EMBL/GenBank/DDBJ whole genome shotgun (WGS) entry which is preliminary data.</text>
</comment>
<dbReference type="OrthoDB" id="10466431at2759"/>
<accession>A0A6A5BYR0</accession>
<protein>
    <submittedName>
        <fullName evidence="2">Uncharacterized protein</fullName>
    </submittedName>
</protein>
<gene>
    <name evidence="2" type="ORF">FDP41_010338</name>
</gene>
<reference evidence="2 3" key="1">
    <citation type="journal article" date="2019" name="Sci. Rep.">
        <title>Nanopore sequencing improves the draft genome of the human pathogenic amoeba Naegleria fowleri.</title>
        <authorList>
            <person name="Liechti N."/>
            <person name="Schurch N."/>
            <person name="Bruggmann R."/>
            <person name="Wittwer M."/>
        </authorList>
    </citation>
    <scope>NUCLEOTIDE SEQUENCE [LARGE SCALE GENOMIC DNA]</scope>
    <source>
        <strain evidence="2 3">ATCC 30894</strain>
    </source>
</reference>
<dbReference type="GeneID" id="68117553"/>
<feature type="region of interest" description="Disordered" evidence="1">
    <location>
        <begin position="1"/>
        <end position="20"/>
    </location>
</feature>
<evidence type="ECO:0000313" key="2">
    <source>
        <dbReference type="EMBL" id="KAF0983273.1"/>
    </source>
</evidence>
<dbReference type="AlphaFoldDB" id="A0A6A5BYR0"/>
<dbReference type="VEuPathDB" id="AmoebaDB:NfTy_011420"/>
<dbReference type="RefSeq" id="XP_044567986.1">
    <property type="nucleotide sequence ID" value="XM_044700625.1"/>
</dbReference>
<dbReference type="Proteomes" id="UP000444721">
    <property type="component" value="Unassembled WGS sequence"/>
</dbReference>
<dbReference type="VEuPathDB" id="AmoebaDB:NF0109560"/>
<feature type="compositionally biased region" description="Low complexity" evidence="1">
    <location>
        <begin position="1"/>
        <end position="19"/>
    </location>
</feature>
<name>A0A6A5BYR0_NAEFO</name>
<organism evidence="2 3">
    <name type="scientific">Naegleria fowleri</name>
    <name type="common">Brain eating amoeba</name>
    <dbReference type="NCBI Taxonomy" id="5763"/>
    <lineage>
        <taxon>Eukaryota</taxon>
        <taxon>Discoba</taxon>
        <taxon>Heterolobosea</taxon>
        <taxon>Tetramitia</taxon>
        <taxon>Eutetramitia</taxon>
        <taxon>Vahlkampfiidae</taxon>
        <taxon>Naegleria</taxon>
    </lineage>
</organism>
<proteinExistence type="predicted"/>
<evidence type="ECO:0000313" key="3">
    <source>
        <dbReference type="Proteomes" id="UP000444721"/>
    </source>
</evidence>
<sequence length="247" mass="29388">MRREATSTNLHSSSDNSSDATIRLDSNQRLSSHPISSSKIEPILEHAPHIKIIIEKSLLQIQYDFHCFHCKKIWKILNLLLEHWMYDHVNDFCVLNIDRTCHGNIEVLVSYHLFSSTNNNQKFYDVLTFKELPSKNISTFAAVNLFYNFSFNEMTQDEKIHMKRWVEKTGENVNQQQIETMTEINTTPHKIQTFDEFQHFISTHQQESHIFWMEYLAYLRSIYAHQHLLSLPELEKLELMIFERLKN</sequence>
<dbReference type="EMBL" id="VFQX01000006">
    <property type="protein sequence ID" value="KAF0983273.1"/>
    <property type="molecule type" value="Genomic_DNA"/>
</dbReference>
<evidence type="ECO:0000256" key="1">
    <source>
        <dbReference type="SAM" id="MobiDB-lite"/>
    </source>
</evidence>
<dbReference type="VEuPathDB" id="AmoebaDB:FDP41_010338"/>
<keyword evidence="3" id="KW-1185">Reference proteome</keyword>